<gene>
    <name evidence="2" type="ORF">DFH07DRAFT_314245</name>
</gene>
<evidence type="ECO:0000256" key="1">
    <source>
        <dbReference type="SAM" id="MobiDB-lite"/>
    </source>
</evidence>
<comment type="caution">
    <text evidence="2">The sequence shown here is derived from an EMBL/GenBank/DDBJ whole genome shotgun (WGS) entry which is preliminary data.</text>
</comment>
<evidence type="ECO:0000313" key="3">
    <source>
        <dbReference type="Proteomes" id="UP001215280"/>
    </source>
</evidence>
<feature type="compositionally biased region" description="Low complexity" evidence="1">
    <location>
        <begin position="15"/>
        <end position="26"/>
    </location>
</feature>
<name>A0AAD7MIP6_9AGAR</name>
<feature type="compositionally biased region" description="Polar residues" evidence="1">
    <location>
        <begin position="27"/>
        <end position="42"/>
    </location>
</feature>
<keyword evidence="3" id="KW-1185">Reference proteome</keyword>
<proteinExistence type="predicted"/>
<organism evidence="2 3">
    <name type="scientific">Mycena maculata</name>
    <dbReference type="NCBI Taxonomy" id="230809"/>
    <lineage>
        <taxon>Eukaryota</taxon>
        <taxon>Fungi</taxon>
        <taxon>Dikarya</taxon>
        <taxon>Basidiomycota</taxon>
        <taxon>Agaricomycotina</taxon>
        <taxon>Agaricomycetes</taxon>
        <taxon>Agaricomycetidae</taxon>
        <taxon>Agaricales</taxon>
        <taxon>Marasmiineae</taxon>
        <taxon>Mycenaceae</taxon>
        <taxon>Mycena</taxon>
    </lineage>
</organism>
<feature type="compositionally biased region" description="Basic and acidic residues" evidence="1">
    <location>
        <begin position="1"/>
        <end position="14"/>
    </location>
</feature>
<dbReference type="AlphaFoldDB" id="A0AAD7MIP6"/>
<sequence>MCPHVRSSERRASRSDSALLSSSLTSQTVHAQRPTSPQTPSPMTLDLPVRALFYSEDRGFSSSTQTRTPAALECPSLLVNTCFHHANLFRYRDFGRGIPSPTIFGMEIFAIILVQLYGTAGSSSVSRDGWSSPPCLGRNWRRVSSPLASMHTRQAAPRQRLALVERFGRRRTSVILLRGCLHAACLPATSSGRWCIEADHRASVARTCIRSASWMG</sequence>
<accession>A0AAD7MIP6</accession>
<dbReference type="Proteomes" id="UP001215280">
    <property type="component" value="Unassembled WGS sequence"/>
</dbReference>
<protein>
    <submittedName>
        <fullName evidence="2">Uncharacterized protein</fullName>
    </submittedName>
</protein>
<reference evidence="2" key="1">
    <citation type="submission" date="2023-03" db="EMBL/GenBank/DDBJ databases">
        <title>Massive genome expansion in bonnet fungi (Mycena s.s.) driven by repeated elements and novel gene families across ecological guilds.</title>
        <authorList>
            <consortium name="Lawrence Berkeley National Laboratory"/>
            <person name="Harder C.B."/>
            <person name="Miyauchi S."/>
            <person name="Viragh M."/>
            <person name="Kuo A."/>
            <person name="Thoen E."/>
            <person name="Andreopoulos B."/>
            <person name="Lu D."/>
            <person name="Skrede I."/>
            <person name="Drula E."/>
            <person name="Henrissat B."/>
            <person name="Morin E."/>
            <person name="Kohler A."/>
            <person name="Barry K."/>
            <person name="LaButti K."/>
            <person name="Morin E."/>
            <person name="Salamov A."/>
            <person name="Lipzen A."/>
            <person name="Mereny Z."/>
            <person name="Hegedus B."/>
            <person name="Baldrian P."/>
            <person name="Stursova M."/>
            <person name="Weitz H."/>
            <person name="Taylor A."/>
            <person name="Grigoriev I.V."/>
            <person name="Nagy L.G."/>
            <person name="Martin F."/>
            <person name="Kauserud H."/>
        </authorList>
    </citation>
    <scope>NUCLEOTIDE SEQUENCE</scope>
    <source>
        <strain evidence="2">CBHHK188m</strain>
    </source>
</reference>
<dbReference type="EMBL" id="JARJLG010000292">
    <property type="protein sequence ID" value="KAJ7719434.1"/>
    <property type="molecule type" value="Genomic_DNA"/>
</dbReference>
<feature type="region of interest" description="Disordered" evidence="1">
    <location>
        <begin position="1"/>
        <end position="44"/>
    </location>
</feature>
<evidence type="ECO:0000313" key="2">
    <source>
        <dbReference type="EMBL" id="KAJ7719434.1"/>
    </source>
</evidence>